<evidence type="ECO:0000313" key="2">
    <source>
        <dbReference type="EMBL" id="QBO37201.1"/>
    </source>
</evidence>
<gene>
    <name evidence="2" type="ORF">EQG49_12415</name>
</gene>
<feature type="transmembrane region" description="Helical" evidence="1">
    <location>
        <begin position="128"/>
        <end position="155"/>
    </location>
</feature>
<dbReference type="AlphaFoldDB" id="A0A4P6YWM8"/>
<keyword evidence="1" id="KW-0472">Membrane</keyword>
<evidence type="ECO:0000256" key="1">
    <source>
        <dbReference type="SAM" id="Phobius"/>
    </source>
</evidence>
<feature type="transmembrane region" description="Helical" evidence="1">
    <location>
        <begin position="57"/>
        <end position="75"/>
    </location>
</feature>
<feature type="transmembrane region" description="Helical" evidence="1">
    <location>
        <begin position="95"/>
        <end position="122"/>
    </location>
</feature>
<protein>
    <submittedName>
        <fullName evidence="2">Uncharacterized protein</fullName>
    </submittedName>
</protein>
<dbReference type="Proteomes" id="UP000292886">
    <property type="component" value="Chromosome"/>
</dbReference>
<accession>A0A4P6YWM8</accession>
<feature type="transmembrane region" description="Helical" evidence="1">
    <location>
        <begin position="185"/>
        <end position="209"/>
    </location>
</feature>
<reference evidence="3" key="1">
    <citation type="submission" date="2019-03" db="EMBL/GenBank/DDBJ databases">
        <title>Weissella sp. 26KH-42 Genome sequencing.</title>
        <authorList>
            <person name="Heo J."/>
            <person name="Kim S.-J."/>
            <person name="Kim J.-S."/>
            <person name="Hong S.-B."/>
            <person name="Kwon S.-W."/>
        </authorList>
    </citation>
    <scope>NUCLEOTIDE SEQUENCE [LARGE SCALE GENOMIC DNA]</scope>
    <source>
        <strain evidence="3">26KH-42</strain>
    </source>
</reference>
<sequence>MKKIKAITRFQFALLFANKTSFIYTLLFPVGYLLYMLATTQNHSTDTMNSIVFLSPYLSYIIVGAVLNGWISNLISTRENNFLKVFTSIVGDKKYILFSNFIVVVLSSLVQILLFCLFFFVMTKSFSLLVLTMALIVAISADVIVALGSVIFLFLRVPVATMSIYLTGYLLFGLLLLNVQTNNLIFNIILNTLDAYYFVTTLVLNLGDFMVSGQVMSTNDVLAILVVMVLYSLLGGVLINKIPISSRYSRA</sequence>
<organism evidence="2 3">
    <name type="scientific">Periweissella cryptocerci</name>
    <dbReference type="NCBI Taxonomy" id="2506420"/>
    <lineage>
        <taxon>Bacteria</taxon>
        <taxon>Bacillati</taxon>
        <taxon>Bacillota</taxon>
        <taxon>Bacilli</taxon>
        <taxon>Lactobacillales</taxon>
        <taxon>Lactobacillaceae</taxon>
        <taxon>Periweissella</taxon>
    </lineage>
</organism>
<dbReference type="OrthoDB" id="2284943at2"/>
<proteinExistence type="predicted"/>
<keyword evidence="1" id="KW-1133">Transmembrane helix</keyword>
<name>A0A4P6YWM8_9LACO</name>
<feature type="transmembrane region" description="Helical" evidence="1">
    <location>
        <begin position="12"/>
        <end position="37"/>
    </location>
</feature>
<keyword evidence="3" id="KW-1185">Reference proteome</keyword>
<dbReference type="EMBL" id="CP037940">
    <property type="protein sequence ID" value="QBO37201.1"/>
    <property type="molecule type" value="Genomic_DNA"/>
</dbReference>
<keyword evidence="1" id="KW-0812">Transmembrane</keyword>
<evidence type="ECO:0000313" key="3">
    <source>
        <dbReference type="Proteomes" id="UP000292886"/>
    </source>
</evidence>
<dbReference type="RefSeq" id="WP_133364278.1">
    <property type="nucleotide sequence ID" value="NZ_CP037940.1"/>
</dbReference>
<feature type="transmembrane region" description="Helical" evidence="1">
    <location>
        <begin position="162"/>
        <end position="179"/>
    </location>
</feature>
<dbReference type="KEGG" id="wei:EQG49_12415"/>
<feature type="transmembrane region" description="Helical" evidence="1">
    <location>
        <begin position="221"/>
        <end position="239"/>
    </location>
</feature>